<dbReference type="EMBL" id="JAUEPT010000052">
    <property type="protein sequence ID" value="KAK0436947.1"/>
    <property type="molecule type" value="Genomic_DNA"/>
</dbReference>
<keyword evidence="2" id="KW-1185">Reference proteome</keyword>
<organism evidence="1 2">
    <name type="scientific">Armillaria borealis</name>
    <dbReference type="NCBI Taxonomy" id="47425"/>
    <lineage>
        <taxon>Eukaryota</taxon>
        <taxon>Fungi</taxon>
        <taxon>Dikarya</taxon>
        <taxon>Basidiomycota</taxon>
        <taxon>Agaricomycotina</taxon>
        <taxon>Agaricomycetes</taxon>
        <taxon>Agaricomycetidae</taxon>
        <taxon>Agaricales</taxon>
        <taxon>Marasmiineae</taxon>
        <taxon>Physalacriaceae</taxon>
        <taxon>Armillaria</taxon>
    </lineage>
</organism>
<accession>A0AA39J7V5</accession>
<dbReference type="Proteomes" id="UP001175226">
    <property type="component" value="Unassembled WGS sequence"/>
</dbReference>
<evidence type="ECO:0008006" key="3">
    <source>
        <dbReference type="Google" id="ProtNLM"/>
    </source>
</evidence>
<proteinExistence type="predicted"/>
<evidence type="ECO:0000313" key="2">
    <source>
        <dbReference type="Proteomes" id="UP001175226"/>
    </source>
</evidence>
<name>A0AA39J7V5_9AGAR</name>
<reference evidence="1" key="1">
    <citation type="submission" date="2023-06" db="EMBL/GenBank/DDBJ databases">
        <authorList>
            <consortium name="Lawrence Berkeley National Laboratory"/>
            <person name="Ahrendt S."/>
            <person name="Sahu N."/>
            <person name="Indic B."/>
            <person name="Wong-Bajracharya J."/>
            <person name="Merenyi Z."/>
            <person name="Ke H.-M."/>
            <person name="Monk M."/>
            <person name="Kocsube S."/>
            <person name="Drula E."/>
            <person name="Lipzen A."/>
            <person name="Balint B."/>
            <person name="Henrissat B."/>
            <person name="Andreopoulos B."/>
            <person name="Martin F.M."/>
            <person name="Harder C.B."/>
            <person name="Rigling D."/>
            <person name="Ford K.L."/>
            <person name="Foster G.D."/>
            <person name="Pangilinan J."/>
            <person name="Papanicolaou A."/>
            <person name="Barry K."/>
            <person name="LaButti K."/>
            <person name="Viragh M."/>
            <person name="Koriabine M."/>
            <person name="Yan M."/>
            <person name="Riley R."/>
            <person name="Champramary S."/>
            <person name="Plett K.L."/>
            <person name="Tsai I.J."/>
            <person name="Slot J."/>
            <person name="Sipos G."/>
            <person name="Plett J."/>
            <person name="Nagy L.G."/>
            <person name="Grigoriev I.V."/>
        </authorList>
    </citation>
    <scope>NUCLEOTIDE SEQUENCE</scope>
    <source>
        <strain evidence="1">FPL87.14</strain>
    </source>
</reference>
<comment type="caution">
    <text evidence="1">The sequence shown here is derived from an EMBL/GenBank/DDBJ whole genome shotgun (WGS) entry which is preliminary data.</text>
</comment>
<dbReference type="AlphaFoldDB" id="A0AA39J7V5"/>
<evidence type="ECO:0000313" key="1">
    <source>
        <dbReference type="EMBL" id="KAK0436947.1"/>
    </source>
</evidence>
<sequence length="398" mass="45532">MLPAELCNLIIDHLHDSKPSLLACSLVCGAWIPECRFHLFHNLRLCRDTADTLFQLFESPHVTLASAHIRELDVAQNTVIRGGSLEGDLLESLAFQGVLTRCPVDVFEHVQKLSVTWVGWWTLTGAERLSIGHIFKNVTELALWTVVFQMDEELQALVASFTALEVLSLRAIRFRINDSEDHSHTLPVNLHTVSFNDVSNPRLALAEEFGQLLSSAGERFEDFGFTIQAAACLNDGVDLDARFKLINLARTSNLRRIQLWVEDDQYLLPFLIRLTESDFSTPTLEMLDIFYLSVHNLDWEKLDDVLQHPYFHAVREIKTSVPTYFRRDDVVGQEPGWYSKPNDGSKAHIEMGINIAKFMDKLLRCRARGILRPAEGYRFFDKSRFGSPARQRKRETFE</sequence>
<gene>
    <name evidence="1" type="ORF">EV421DRAFT_1907722</name>
</gene>
<protein>
    <recommendedName>
        <fullName evidence="3">F-box domain-containing protein</fullName>
    </recommendedName>
</protein>